<feature type="domain" description="Protein FecR C-terminal" evidence="3">
    <location>
        <begin position="273"/>
        <end position="342"/>
    </location>
</feature>
<keyword evidence="1" id="KW-1133">Transmembrane helix</keyword>
<keyword evidence="1" id="KW-0472">Membrane</keyword>
<evidence type="ECO:0000313" key="5">
    <source>
        <dbReference type="Proteomes" id="UP000254893"/>
    </source>
</evidence>
<evidence type="ECO:0000259" key="2">
    <source>
        <dbReference type="Pfam" id="PF04773"/>
    </source>
</evidence>
<dbReference type="PANTHER" id="PTHR30273:SF2">
    <property type="entry name" value="PROTEIN FECR"/>
    <property type="match status" value="1"/>
</dbReference>
<dbReference type="RefSeq" id="WP_115170976.1">
    <property type="nucleotide sequence ID" value="NZ_UGYW01000002.1"/>
</dbReference>
<dbReference type="Gene3D" id="2.60.120.1440">
    <property type="match status" value="1"/>
</dbReference>
<dbReference type="Gene3D" id="3.55.50.30">
    <property type="match status" value="1"/>
</dbReference>
<dbReference type="PANTHER" id="PTHR30273">
    <property type="entry name" value="PERIPLASMIC SIGNAL SENSOR AND SIGMA FACTOR ACTIVATOR FECR-RELATED"/>
    <property type="match status" value="1"/>
</dbReference>
<evidence type="ECO:0000256" key="1">
    <source>
        <dbReference type="SAM" id="Phobius"/>
    </source>
</evidence>
<dbReference type="PIRSF" id="PIRSF018266">
    <property type="entry name" value="FecR"/>
    <property type="match status" value="1"/>
</dbReference>
<dbReference type="Pfam" id="PF16344">
    <property type="entry name" value="FecR_C"/>
    <property type="match status" value="1"/>
</dbReference>
<dbReference type="AlphaFoldDB" id="A0A380CPJ5"/>
<dbReference type="InterPro" id="IPR006860">
    <property type="entry name" value="FecR"/>
</dbReference>
<proteinExistence type="predicted"/>
<keyword evidence="1" id="KW-0812">Transmembrane</keyword>
<protein>
    <submittedName>
        <fullName evidence="4">Fec operon regulator FecR</fullName>
    </submittedName>
</protein>
<dbReference type="Pfam" id="PF04773">
    <property type="entry name" value="FecR"/>
    <property type="match status" value="1"/>
</dbReference>
<evidence type="ECO:0000313" key="4">
    <source>
        <dbReference type="EMBL" id="SUJ24374.1"/>
    </source>
</evidence>
<reference evidence="4 5" key="1">
    <citation type="submission" date="2018-06" db="EMBL/GenBank/DDBJ databases">
        <authorList>
            <consortium name="Pathogen Informatics"/>
            <person name="Doyle S."/>
        </authorList>
    </citation>
    <scope>NUCLEOTIDE SEQUENCE [LARGE SCALE GENOMIC DNA]</scope>
    <source>
        <strain evidence="4 5">NCTC11388</strain>
    </source>
</reference>
<sequence>MEKHRNQLKKIFELPENEQLTDPERAELMASVIRRGRQKRHRSLYMMLTAACVLLIGSLFIFYPRADDTSFDLSKVAEFNQKRFESTDQIQIVKSKIFISPITNDSGLLSGDVSYAADSMLDLSDESAASYTTIYVPNGHRQEVTLTDGTRVWLNAGSYLTMDKNMKGKERRVYLNGEAYFDVTHTGKPFFVQMKAHTVEVVGTSFNINSYERDQQTTVELITGKVLFHSNSKGFEEIAMSPGQRIAAYENPGRVVIDKSGVAQDILWTKKQISLNKIRLQDLFRKIERLYNVSIDADPALDNIDLSYSGRLDLREDVVAVLKNIYELRDYQIILKEKEVTIRKPKSTK</sequence>
<name>A0A380CPJ5_SPHSI</name>
<feature type="domain" description="FecR protein" evidence="2">
    <location>
        <begin position="133"/>
        <end position="226"/>
    </location>
</feature>
<dbReference type="GO" id="GO:0016989">
    <property type="term" value="F:sigma factor antagonist activity"/>
    <property type="evidence" value="ECO:0007669"/>
    <property type="project" value="TreeGrafter"/>
</dbReference>
<dbReference type="Proteomes" id="UP000254893">
    <property type="component" value="Unassembled WGS sequence"/>
</dbReference>
<gene>
    <name evidence="4" type="ORF">NCTC11388_03512</name>
</gene>
<dbReference type="EMBL" id="UGYW01000002">
    <property type="protein sequence ID" value="SUJ24374.1"/>
    <property type="molecule type" value="Genomic_DNA"/>
</dbReference>
<dbReference type="InterPro" id="IPR032508">
    <property type="entry name" value="FecR_C"/>
</dbReference>
<dbReference type="InterPro" id="IPR012373">
    <property type="entry name" value="Ferrdict_sens_TM"/>
</dbReference>
<feature type="transmembrane region" description="Helical" evidence="1">
    <location>
        <begin position="44"/>
        <end position="63"/>
    </location>
</feature>
<accession>A0A380CPJ5</accession>
<organism evidence="4 5">
    <name type="scientific">Sphingobacterium spiritivorum</name>
    <name type="common">Flavobacterium spiritivorum</name>
    <dbReference type="NCBI Taxonomy" id="258"/>
    <lineage>
        <taxon>Bacteria</taxon>
        <taxon>Pseudomonadati</taxon>
        <taxon>Bacteroidota</taxon>
        <taxon>Sphingobacteriia</taxon>
        <taxon>Sphingobacteriales</taxon>
        <taxon>Sphingobacteriaceae</taxon>
        <taxon>Sphingobacterium</taxon>
    </lineage>
</organism>
<evidence type="ECO:0000259" key="3">
    <source>
        <dbReference type="Pfam" id="PF16344"/>
    </source>
</evidence>